<name>A0A4D9D9Y6_9STRA</name>
<comment type="caution">
    <text evidence="10">The sequence shown here is derived from an EMBL/GenBank/DDBJ whole genome shotgun (WGS) entry which is preliminary data.</text>
</comment>
<keyword evidence="5 8" id="KW-1133">Transmembrane helix</keyword>
<evidence type="ECO:0000259" key="9">
    <source>
        <dbReference type="Pfam" id="PF03176"/>
    </source>
</evidence>
<dbReference type="OrthoDB" id="438641at2759"/>
<sequence>MAHHSHSRIALRWVHWIKQLRWVVLGLWCVVIVLGATFGLKFLDITVSDFPAPAGSPSHASGQALLEYFPEQEGVLLETLLLQASADVTQPPLSTSLVAFYHAYAQSLTSNYGAYLKGPILSYYLLNAFTPELATPLLASDNTSTLFVVNYVHLPSDRENIAFIEFLLQEARRLLPDFGLAESVSPGLTGLGAFSVDITEGVKEDAARIDIYVLPLALLILAYVLHSLPLMLIPLLTITVTLLGQFLIMYPIAQHVDVVSFAPTVMASLSIAMGIDYSLFQLTRFMDGVAAGKDLFNAVCLMTESAGYIILVSGSTLCVSFLGLVFLPMEILRSLGLAASITILTALSVNLTLLPALLLVLGPALLAADAWMKRGWARGKAALWGRRGRRKGRRKGAGKGGWEAPLLEGATDKEDKEQRVWKKEEAMEENSEEMDDGGYDCDESAPLKKGCWLGLARFISHKPYGLGALLLLLALALPVAVQLKDMETSVEFDLMLPFGSGSYNTLETISSNYGGAGVVFPYKVIFIDSEDIFTPQSYAAMSHVLASLVESAPPLELMDVTGIMVLGGQEVSYAEMTAALNATVPTTRQFTLQTLRDTLVSSNGKATYATLTLTIDPYSSEGQAWIDTVRDILKGSESSSGLTLHLDGPAAVIHDAVGSVLSAFPTMISITLAVVFFLIGVAYRSIVAPLRSVLTIALTLTFVYGLAVCVYQWGAFDGLGLRALGQSGSLAWLPLVMCFSIIVGLGLDYDVFLVTRILEYRMEAHTDQGALVRGMVNTGHIITAAGIIMAVAFSGLLFSSELILNQTAFLLVVSVLLDTFVVRTFLVPILMTWSGAYTWWPRQRLPTPTKDLCPEEYM</sequence>
<feature type="transmembrane region" description="Helical" evidence="8">
    <location>
        <begin position="660"/>
        <end position="681"/>
    </location>
</feature>
<dbReference type="GO" id="GO:0005886">
    <property type="term" value="C:plasma membrane"/>
    <property type="evidence" value="ECO:0007669"/>
    <property type="project" value="UniProtKB-SubCell"/>
</dbReference>
<dbReference type="EMBL" id="SDOX01000002">
    <property type="protein sequence ID" value="TFJ88412.1"/>
    <property type="molecule type" value="Genomic_DNA"/>
</dbReference>
<dbReference type="InterPro" id="IPR004869">
    <property type="entry name" value="MMPL_dom"/>
</dbReference>
<evidence type="ECO:0000256" key="5">
    <source>
        <dbReference type="ARBA" id="ARBA00022989"/>
    </source>
</evidence>
<comment type="subcellular location">
    <subcellularLocation>
        <location evidence="1">Cell membrane</location>
        <topology evidence="1">Multi-pass membrane protein</topology>
    </subcellularLocation>
</comment>
<gene>
    <name evidence="10" type="ORF">NSK_000761</name>
</gene>
<dbReference type="Proteomes" id="UP000355283">
    <property type="component" value="Unassembled WGS sequence"/>
</dbReference>
<proteinExistence type="inferred from homology"/>
<feature type="region of interest" description="Disordered" evidence="7">
    <location>
        <begin position="388"/>
        <end position="418"/>
    </location>
</feature>
<feature type="transmembrane region" description="Helical" evidence="8">
    <location>
        <begin position="335"/>
        <end position="368"/>
    </location>
</feature>
<feature type="transmembrane region" description="Helical" evidence="8">
    <location>
        <begin position="20"/>
        <end position="40"/>
    </location>
</feature>
<feature type="transmembrane region" description="Helical" evidence="8">
    <location>
        <begin position="779"/>
        <end position="800"/>
    </location>
</feature>
<protein>
    <recommendedName>
        <fullName evidence="9">Membrane transport protein MMPL domain-containing protein</fullName>
    </recommendedName>
</protein>
<evidence type="ECO:0000256" key="8">
    <source>
        <dbReference type="SAM" id="Phobius"/>
    </source>
</evidence>
<dbReference type="InterPro" id="IPR050545">
    <property type="entry name" value="Mycobact_MmpL"/>
</dbReference>
<dbReference type="AlphaFoldDB" id="A0A4D9D9Y6"/>
<dbReference type="PANTHER" id="PTHR33406:SF6">
    <property type="entry name" value="MEMBRANE PROTEIN YDGH-RELATED"/>
    <property type="match status" value="1"/>
</dbReference>
<feature type="compositionally biased region" description="Basic residues" evidence="7">
    <location>
        <begin position="388"/>
        <end position="397"/>
    </location>
</feature>
<evidence type="ECO:0000256" key="1">
    <source>
        <dbReference type="ARBA" id="ARBA00004651"/>
    </source>
</evidence>
<dbReference type="Pfam" id="PF03176">
    <property type="entry name" value="MMPL"/>
    <property type="match status" value="2"/>
</dbReference>
<accession>A0A4D9D9Y6</accession>
<evidence type="ECO:0000256" key="2">
    <source>
        <dbReference type="ARBA" id="ARBA00010157"/>
    </source>
</evidence>
<organism evidence="10 11">
    <name type="scientific">Nannochloropsis salina CCMP1776</name>
    <dbReference type="NCBI Taxonomy" id="1027361"/>
    <lineage>
        <taxon>Eukaryota</taxon>
        <taxon>Sar</taxon>
        <taxon>Stramenopiles</taxon>
        <taxon>Ochrophyta</taxon>
        <taxon>Eustigmatophyceae</taxon>
        <taxon>Eustigmatales</taxon>
        <taxon>Monodopsidaceae</taxon>
        <taxon>Microchloropsis</taxon>
        <taxon>Microchloropsis salina</taxon>
    </lineage>
</organism>
<evidence type="ECO:0000256" key="6">
    <source>
        <dbReference type="ARBA" id="ARBA00023136"/>
    </source>
</evidence>
<feature type="domain" description="Membrane transport protein MMPL" evidence="9">
    <location>
        <begin position="572"/>
        <end position="843"/>
    </location>
</feature>
<evidence type="ECO:0000256" key="4">
    <source>
        <dbReference type="ARBA" id="ARBA00022692"/>
    </source>
</evidence>
<feature type="transmembrane region" description="Helical" evidence="8">
    <location>
        <begin position="693"/>
        <end position="713"/>
    </location>
</feature>
<feature type="transmembrane region" description="Helical" evidence="8">
    <location>
        <begin position="258"/>
        <end position="280"/>
    </location>
</feature>
<keyword evidence="6 8" id="KW-0472">Membrane</keyword>
<feature type="transmembrane region" description="Helical" evidence="8">
    <location>
        <begin position="464"/>
        <end position="483"/>
    </location>
</feature>
<dbReference type="SUPFAM" id="SSF82866">
    <property type="entry name" value="Multidrug efflux transporter AcrB transmembrane domain"/>
    <property type="match status" value="2"/>
</dbReference>
<feature type="transmembrane region" description="Helical" evidence="8">
    <location>
        <begin position="733"/>
        <end position="758"/>
    </location>
</feature>
<evidence type="ECO:0000256" key="7">
    <source>
        <dbReference type="SAM" id="MobiDB-lite"/>
    </source>
</evidence>
<keyword evidence="11" id="KW-1185">Reference proteome</keyword>
<comment type="similarity">
    <text evidence="2">Belongs to the resistance-nodulation-cell division (RND) (TC 2.A.6) family. MmpL subfamily.</text>
</comment>
<feature type="domain" description="Membrane transport protein MMPL" evidence="9">
    <location>
        <begin position="130"/>
        <end position="393"/>
    </location>
</feature>
<reference evidence="10 11" key="1">
    <citation type="submission" date="2019-01" db="EMBL/GenBank/DDBJ databases">
        <title>Nuclear Genome Assembly of the Microalgal Biofuel strain Nannochloropsis salina CCMP1776.</title>
        <authorList>
            <person name="Hovde B."/>
        </authorList>
    </citation>
    <scope>NUCLEOTIDE SEQUENCE [LARGE SCALE GENOMIC DNA]</scope>
    <source>
        <strain evidence="10 11">CCMP1776</strain>
    </source>
</reference>
<dbReference type="PANTHER" id="PTHR33406">
    <property type="entry name" value="MEMBRANE PROTEIN MJ1562-RELATED"/>
    <property type="match status" value="1"/>
</dbReference>
<keyword evidence="3" id="KW-1003">Cell membrane</keyword>
<keyword evidence="4 8" id="KW-0812">Transmembrane</keyword>
<dbReference type="Gene3D" id="1.20.1640.10">
    <property type="entry name" value="Multidrug efflux transporter AcrB transmembrane domain"/>
    <property type="match status" value="2"/>
</dbReference>
<evidence type="ECO:0000313" key="10">
    <source>
        <dbReference type="EMBL" id="TFJ88412.1"/>
    </source>
</evidence>
<evidence type="ECO:0000313" key="11">
    <source>
        <dbReference type="Proteomes" id="UP000355283"/>
    </source>
</evidence>
<evidence type="ECO:0000256" key="3">
    <source>
        <dbReference type="ARBA" id="ARBA00022475"/>
    </source>
</evidence>
<feature type="transmembrane region" description="Helical" evidence="8">
    <location>
        <begin position="308"/>
        <end position="329"/>
    </location>
</feature>